<name>A0ABP0SLT8_9DINO</name>
<dbReference type="EMBL" id="CAXAMM010044129">
    <property type="protein sequence ID" value="CAK9113383.1"/>
    <property type="molecule type" value="Genomic_DNA"/>
</dbReference>
<accession>A0ABP0SLT8</accession>
<evidence type="ECO:0000256" key="1">
    <source>
        <dbReference type="ARBA" id="ARBA00022737"/>
    </source>
</evidence>
<dbReference type="Gene3D" id="2.20.110.10">
    <property type="entry name" value="Histone H3 K4-specific methyltransferase SET7/9 N-terminal domain"/>
    <property type="match status" value="7"/>
</dbReference>
<dbReference type="PANTHER" id="PTHR43215">
    <property type="entry name" value="RADIAL SPOKE HEAD 1 HOMOLOG"/>
    <property type="match status" value="1"/>
</dbReference>
<evidence type="ECO:0000313" key="2">
    <source>
        <dbReference type="EMBL" id="CAK9113383.1"/>
    </source>
</evidence>
<dbReference type="Proteomes" id="UP001642464">
    <property type="component" value="Unassembled WGS sequence"/>
</dbReference>
<dbReference type="PANTHER" id="PTHR43215:SF14">
    <property type="entry name" value="RADIAL SPOKE HEAD 1 HOMOLOG"/>
    <property type="match status" value="1"/>
</dbReference>
<organism evidence="2 3">
    <name type="scientific">Durusdinium trenchii</name>
    <dbReference type="NCBI Taxonomy" id="1381693"/>
    <lineage>
        <taxon>Eukaryota</taxon>
        <taxon>Sar</taxon>
        <taxon>Alveolata</taxon>
        <taxon>Dinophyceae</taxon>
        <taxon>Suessiales</taxon>
        <taxon>Symbiodiniaceae</taxon>
        <taxon>Durusdinium</taxon>
    </lineage>
</organism>
<dbReference type="SMART" id="SM00698">
    <property type="entry name" value="MORN"/>
    <property type="match status" value="14"/>
</dbReference>
<keyword evidence="3" id="KW-1185">Reference proteome</keyword>
<sequence>MEQLEGYPLPDWFGKFDRSPGFAPAVAAALVLALPCGGVSGISAFLRELTLEVQIPYFFDLDRSLYGPLRAMHGAAADSFVLGPHGQLGAYFFIIEMVVGHDDADPSASESHYEAWLQYLRGAPTFLNILHPGTATIDYHHLPGRMRMNLVAYKLTLRNAGKAEWVIAMASDAEQSSLLESLEKRWFLISEPQAARAKDILGLADVLRSDQSTECQQAEGLEVCGLGLRPSDGVWWRGPIKQTPKAGAVAAIVDRGVVAKRRAVWDRGVVLHRAGLGGDAGHDVLDVVEVVLPFSRRANLGRRSTESTESNRACRWSNRALSTSWGARGVGDINVKMVEGSCRLWSTGSRVFIGTSSGEKVESSAAEFATGTWNVDVVVTGRFPGNRNSHDEGKVGAAEALSLELSAKGSVHNNSVPKSSQSELTRDSRGELIQRTLQGDMGEPGNAYNGQIRDGLFHGRGTLIYAGNERYEGDWVYGKREGHGRFTYQDGAIFEGNWQEDRIHGQGVAVFASGNRYEGMWENGRIHGHGSLTYSNKDQYEGEWHDGKMHGRGTYKYAEGDVYQGEWKDDKRHGKGVVTYVSARGSVVEKFEGDWVNGKMHGQGKYQYADGGVYEGDWQDGKMHGRGIYVFPNGNTYDGEWVNDMKEGYGTLTYQNGEKYDGYWKQDKVHGQGTLVYTYGDKFIGQWVDAKKEGEGELIYSNGDRFKGQWVDDRASGHGLFQYSNGNRYEGQWLDDKRHGRGLFACAEDGSVYDGEFAYGRKDGRGLLKLQSGHVLSGQWKQGELVQVADFVFAADSPWKNPDL</sequence>
<gene>
    <name evidence="2" type="ORF">SCF082_LOCUS52555</name>
</gene>
<dbReference type="SUPFAM" id="SSF82185">
    <property type="entry name" value="Histone H3 K4-specific methyltransferase SET7/9 N-terminal domain"/>
    <property type="match status" value="3"/>
</dbReference>
<dbReference type="Pfam" id="PF02493">
    <property type="entry name" value="MORN"/>
    <property type="match status" value="14"/>
</dbReference>
<comment type="caution">
    <text evidence="2">The sequence shown here is derived from an EMBL/GenBank/DDBJ whole genome shotgun (WGS) entry which is preliminary data.</text>
</comment>
<protein>
    <submittedName>
        <fullName evidence="2">Radial spoke head 10 homolog B</fullName>
    </submittedName>
</protein>
<dbReference type="InterPro" id="IPR003409">
    <property type="entry name" value="MORN"/>
</dbReference>
<reference evidence="2 3" key="1">
    <citation type="submission" date="2024-02" db="EMBL/GenBank/DDBJ databases">
        <authorList>
            <person name="Chen Y."/>
            <person name="Shah S."/>
            <person name="Dougan E. K."/>
            <person name="Thang M."/>
            <person name="Chan C."/>
        </authorList>
    </citation>
    <scope>NUCLEOTIDE SEQUENCE [LARGE SCALE GENOMIC DNA]</scope>
</reference>
<keyword evidence="1" id="KW-0677">Repeat</keyword>
<proteinExistence type="predicted"/>
<evidence type="ECO:0000313" key="3">
    <source>
        <dbReference type="Proteomes" id="UP001642464"/>
    </source>
</evidence>